<dbReference type="AlphaFoldDB" id="A0A502HTZ5"/>
<comment type="caution">
    <text evidence="1">The sequence shown here is derived from an EMBL/GenBank/DDBJ whole genome shotgun (WGS) entry which is preliminary data.</text>
</comment>
<reference evidence="1 2" key="1">
    <citation type="journal article" date="2019" name="Environ. Microbiol.">
        <title>Species interactions and distinct microbial communities in high Arctic permafrost affected cryosols are associated with the CH4 and CO2 gas fluxes.</title>
        <authorList>
            <person name="Altshuler I."/>
            <person name="Hamel J."/>
            <person name="Turney S."/>
            <person name="Magnuson E."/>
            <person name="Levesque R."/>
            <person name="Greer C."/>
            <person name="Whyte L.G."/>
        </authorList>
    </citation>
    <scope>NUCLEOTIDE SEQUENCE [LARGE SCALE GENOMIC DNA]</scope>
    <source>
        <strain evidence="1 2">E3</strain>
    </source>
</reference>
<accession>A0A502HTZ5</accession>
<dbReference type="RefSeq" id="WP_140667731.1">
    <property type="nucleotide sequence ID" value="NZ_RCZE01000005.1"/>
</dbReference>
<evidence type="ECO:0000313" key="1">
    <source>
        <dbReference type="EMBL" id="TPG78299.1"/>
    </source>
</evidence>
<protein>
    <submittedName>
        <fullName evidence="1">Uncharacterized protein</fullName>
    </submittedName>
</protein>
<gene>
    <name evidence="1" type="ORF">EAH78_12020</name>
</gene>
<organism evidence="1 2">
    <name type="scientific">Pseudomonas arsenicoxydans</name>
    <dbReference type="NCBI Taxonomy" id="702115"/>
    <lineage>
        <taxon>Bacteria</taxon>
        <taxon>Pseudomonadati</taxon>
        <taxon>Pseudomonadota</taxon>
        <taxon>Gammaproteobacteria</taxon>
        <taxon>Pseudomonadales</taxon>
        <taxon>Pseudomonadaceae</taxon>
        <taxon>Pseudomonas</taxon>
    </lineage>
</organism>
<name>A0A502HTZ5_9PSED</name>
<dbReference type="Proteomes" id="UP000317933">
    <property type="component" value="Unassembled WGS sequence"/>
</dbReference>
<evidence type="ECO:0000313" key="2">
    <source>
        <dbReference type="Proteomes" id="UP000317933"/>
    </source>
</evidence>
<sequence length="119" mass="13745">MCTPEHGLIQAKLLEELKVEYPNAGICCEKDFVDITVETPSQRIFFEIKSDLVPRTVLRLALGQLLEYAFYYPSYDADSQRVTRLIAVGRKALSPEDQAYLKYLQEKFNLPLEYRVVPI</sequence>
<dbReference type="EMBL" id="RCZE01000005">
    <property type="protein sequence ID" value="TPG78299.1"/>
    <property type="molecule type" value="Genomic_DNA"/>
</dbReference>
<proteinExistence type="predicted"/>